<dbReference type="CDD" id="cd02440">
    <property type="entry name" value="AdoMet_MTases"/>
    <property type="match status" value="1"/>
</dbReference>
<dbReference type="GeneID" id="113147052"/>
<name>A0A6P6RY15_9EIME</name>
<dbReference type="InterPro" id="IPR050508">
    <property type="entry name" value="Methyltransf_Superfamily"/>
</dbReference>
<protein>
    <submittedName>
        <fullName evidence="3">Methyltransferase OMS1, mitochondrial-like</fullName>
    </submittedName>
</protein>
<dbReference type="GO" id="GO:0008757">
    <property type="term" value="F:S-adenosylmethionine-dependent methyltransferase activity"/>
    <property type="evidence" value="ECO:0007669"/>
    <property type="project" value="InterPro"/>
</dbReference>
<evidence type="ECO:0000259" key="1">
    <source>
        <dbReference type="Pfam" id="PF08241"/>
    </source>
</evidence>
<dbReference type="SUPFAM" id="SSF53335">
    <property type="entry name" value="S-adenosyl-L-methionine-dependent methyltransferases"/>
    <property type="match status" value="1"/>
</dbReference>
<accession>A0A6P6RY15</accession>
<dbReference type="Gene3D" id="3.40.50.150">
    <property type="entry name" value="Vaccinia Virus protein VP39"/>
    <property type="match status" value="1"/>
</dbReference>
<dbReference type="PANTHER" id="PTHR42912:SF83">
    <property type="entry name" value="METHYLTRANSFERASE TYPE 11 DOMAIN-CONTAINING PROTEIN"/>
    <property type="match status" value="1"/>
</dbReference>
<proteinExistence type="predicted"/>
<evidence type="ECO:0000313" key="2">
    <source>
        <dbReference type="Proteomes" id="UP000515125"/>
    </source>
</evidence>
<dbReference type="InterPro" id="IPR013216">
    <property type="entry name" value="Methyltransf_11"/>
</dbReference>
<dbReference type="PANTHER" id="PTHR42912">
    <property type="entry name" value="METHYLTRANSFERASE"/>
    <property type="match status" value="1"/>
</dbReference>
<sequence>MGFTYRVASAPPPAEEALPTEAERRRIFATKAGGWDREVFFQEILMGIGRWRKELIQQAKGDVLEVAAGTGRNFRYYDNARVRSLTVTDFCSPMVEEARTKKGELGTIPHSFRLANACKLPDPAEKYHAVVETFALCSYEDPVKTLKELRRVLQPEGSLLLLEHGASSWPLVNLILSRGCAHHVKQFGCYPNRPVVDLVKQAGFEVVSAKRKNFGTTYLIVAKKGREETDEKSEGNTKSDG</sequence>
<dbReference type="Proteomes" id="UP000515125">
    <property type="component" value="Unplaced"/>
</dbReference>
<dbReference type="InterPro" id="IPR029063">
    <property type="entry name" value="SAM-dependent_MTases_sf"/>
</dbReference>
<reference evidence="3" key="1">
    <citation type="submission" date="2025-08" db="UniProtKB">
        <authorList>
            <consortium name="RefSeq"/>
        </authorList>
    </citation>
    <scope>IDENTIFICATION</scope>
</reference>
<evidence type="ECO:0000313" key="3">
    <source>
        <dbReference type="RefSeq" id="XP_026192005.1"/>
    </source>
</evidence>
<dbReference type="RefSeq" id="XP_026192005.1">
    <property type="nucleotide sequence ID" value="XM_026336220.1"/>
</dbReference>
<keyword evidence="2" id="KW-1185">Reference proteome</keyword>
<dbReference type="Pfam" id="PF08241">
    <property type="entry name" value="Methyltransf_11"/>
    <property type="match status" value="1"/>
</dbReference>
<feature type="domain" description="Methyltransferase type 11" evidence="1">
    <location>
        <begin position="64"/>
        <end position="160"/>
    </location>
</feature>
<dbReference type="OrthoDB" id="416496at2759"/>
<organism evidence="2 3">
    <name type="scientific">Cyclospora cayetanensis</name>
    <dbReference type="NCBI Taxonomy" id="88456"/>
    <lineage>
        <taxon>Eukaryota</taxon>
        <taxon>Sar</taxon>
        <taxon>Alveolata</taxon>
        <taxon>Apicomplexa</taxon>
        <taxon>Conoidasida</taxon>
        <taxon>Coccidia</taxon>
        <taxon>Eucoccidiorida</taxon>
        <taxon>Eimeriorina</taxon>
        <taxon>Eimeriidae</taxon>
        <taxon>Cyclospora</taxon>
    </lineage>
</organism>
<gene>
    <name evidence="3" type="primary">LOC113147052</name>
</gene>
<dbReference type="AlphaFoldDB" id="A0A6P6RY15"/>